<accession>A0A645DSI9</accession>
<keyword evidence="4 9" id="KW-0812">Transmembrane</keyword>
<evidence type="ECO:0000256" key="1">
    <source>
        <dbReference type="ARBA" id="ARBA00004370"/>
    </source>
</evidence>
<keyword evidence="2" id="KW-0813">Transport</keyword>
<evidence type="ECO:0000256" key="8">
    <source>
        <dbReference type="ARBA" id="ARBA00023136"/>
    </source>
</evidence>
<reference evidence="10" key="1">
    <citation type="submission" date="2019-08" db="EMBL/GenBank/DDBJ databases">
        <authorList>
            <person name="Kucharzyk K."/>
            <person name="Murdoch R.W."/>
            <person name="Higgins S."/>
            <person name="Loffler F."/>
        </authorList>
    </citation>
    <scope>NUCLEOTIDE SEQUENCE</scope>
</reference>
<evidence type="ECO:0000256" key="2">
    <source>
        <dbReference type="ARBA" id="ARBA00022448"/>
    </source>
</evidence>
<dbReference type="AlphaFoldDB" id="A0A645DSI9"/>
<dbReference type="PANTHER" id="PTHR33910:SF1">
    <property type="entry name" value="PROTEIN TRANSLOCASE SUBUNIT SECE"/>
    <property type="match status" value="1"/>
</dbReference>
<sequence length="72" mass="8280">MAVSDMTNVKKVNAVSLFLREVKVELKKVTWPTKQQLIAYTLVVCITVFMIATLIWVIDSFFSVAFRWLLKG</sequence>
<dbReference type="Pfam" id="PF00584">
    <property type="entry name" value="SecE"/>
    <property type="match status" value="1"/>
</dbReference>
<gene>
    <name evidence="10" type="primary">secE_30</name>
    <name evidence="10" type="ORF">SDC9_138551</name>
</gene>
<dbReference type="InterPro" id="IPR005807">
    <property type="entry name" value="SecE_bac"/>
</dbReference>
<keyword evidence="5" id="KW-0653">Protein transport</keyword>
<dbReference type="HAMAP" id="MF_00422">
    <property type="entry name" value="SecE"/>
    <property type="match status" value="1"/>
</dbReference>
<organism evidence="10">
    <name type="scientific">bioreactor metagenome</name>
    <dbReference type="NCBI Taxonomy" id="1076179"/>
    <lineage>
        <taxon>unclassified sequences</taxon>
        <taxon>metagenomes</taxon>
        <taxon>ecological metagenomes</taxon>
    </lineage>
</organism>
<keyword evidence="6 9" id="KW-1133">Transmembrane helix</keyword>
<protein>
    <submittedName>
        <fullName evidence="10">Protein translocase subunit SecE</fullName>
    </submittedName>
</protein>
<dbReference type="NCBIfam" id="TIGR00964">
    <property type="entry name" value="secE_bact"/>
    <property type="match status" value="1"/>
</dbReference>
<dbReference type="GO" id="GO:0006605">
    <property type="term" value="P:protein targeting"/>
    <property type="evidence" value="ECO:0007669"/>
    <property type="project" value="InterPro"/>
</dbReference>
<dbReference type="InterPro" id="IPR038379">
    <property type="entry name" value="SecE_sf"/>
</dbReference>
<keyword evidence="3" id="KW-1003">Cell membrane</keyword>
<dbReference type="GO" id="GO:0008320">
    <property type="term" value="F:protein transmembrane transporter activity"/>
    <property type="evidence" value="ECO:0007669"/>
    <property type="project" value="InterPro"/>
</dbReference>
<dbReference type="GO" id="GO:0043952">
    <property type="term" value="P:protein transport by the Sec complex"/>
    <property type="evidence" value="ECO:0007669"/>
    <property type="project" value="TreeGrafter"/>
</dbReference>
<dbReference type="InterPro" id="IPR001901">
    <property type="entry name" value="Translocase_SecE/Sec61-g"/>
</dbReference>
<dbReference type="Gene3D" id="1.20.5.1030">
    <property type="entry name" value="Preprotein translocase secy subunit"/>
    <property type="match status" value="1"/>
</dbReference>
<keyword evidence="7" id="KW-0811">Translocation</keyword>
<dbReference type="GO" id="GO:0005886">
    <property type="term" value="C:plasma membrane"/>
    <property type="evidence" value="ECO:0007669"/>
    <property type="project" value="TreeGrafter"/>
</dbReference>
<dbReference type="EMBL" id="VSSQ01038479">
    <property type="protein sequence ID" value="MPM91422.1"/>
    <property type="molecule type" value="Genomic_DNA"/>
</dbReference>
<proteinExistence type="inferred from homology"/>
<evidence type="ECO:0000256" key="6">
    <source>
        <dbReference type="ARBA" id="ARBA00022989"/>
    </source>
</evidence>
<evidence type="ECO:0000256" key="3">
    <source>
        <dbReference type="ARBA" id="ARBA00022475"/>
    </source>
</evidence>
<evidence type="ECO:0000313" key="10">
    <source>
        <dbReference type="EMBL" id="MPM91422.1"/>
    </source>
</evidence>
<dbReference type="GO" id="GO:0006886">
    <property type="term" value="P:intracellular protein transport"/>
    <property type="evidence" value="ECO:0007669"/>
    <property type="project" value="InterPro"/>
</dbReference>
<comment type="subcellular location">
    <subcellularLocation>
        <location evidence="1">Membrane</location>
    </subcellularLocation>
</comment>
<evidence type="ECO:0000256" key="7">
    <source>
        <dbReference type="ARBA" id="ARBA00023010"/>
    </source>
</evidence>
<evidence type="ECO:0000256" key="5">
    <source>
        <dbReference type="ARBA" id="ARBA00022927"/>
    </source>
</evidence>
<evidence type="ECO:0000256" key="9">
    <source>
        <dbReference type="SAM" id="Phobius"/>
    </source>
</evidence>
<feature type="transmembrane region" description="Helical" evidence="9">
    <location>
        <begin position="37"/>
        <end position="58"/>
    </location>
</feature>
<comment type="caution">
    <text evidence="10">The sequence shown here is derived from an EMBL/GenBank/DDBJ whole genome shotgun (WGS) entry which is preliminary data.</text>
</comment>
<evidence type="ECO:0000256" key="4">
    <source>
        <dbReference type="ARBA" id="ARBA00022692"/>
    </source>
</evidence>
<dbReference type="PANTHER" id="PTHR33910">
    <property type="entry name" value="PROTEIN TRANSLOCASE SUBUNIT SECE"/>
    <property type="match status" value="1"/>
</dbReference>
<dbReference type="GO" id="GO:0009306">
    <property type="term" value="P:protein secretion"/>
    <property type="evidence" value="ECO:0007669"/>
    <property type="project" value="InterPro"/>
</dbReference>
<keyword evidence="8 9" id="KW-0472">Membrane</keyword>
<name>A0A645DSI9_9ZZZZ</name>